<evidence type="ECO:0000313" key="8">
    <source>
        <dbReference type="Proteomes" id="UP000053512"/>
    </source>
</evidence>
<keyword evidence="2" id="KW-0645">Protease</keyword>
<dbReference type="GO" id="GO:0006508">
    <property type="term" value="P:proteolysis"/>
    <property type="evidence" value="ECO:0007669"/>
    <property type="project" value="UniProtKB-KW"/>
</dbReference>
<comment type="caution">
    <text evidence="7">The sequence shown here is derived from an EMBL/GenBank/DDBJ whole genome shotgun (WGS) entry which is preliminary data.</text>
</comment>
<evidence type="ECO:0000256" key="1">
    <source>
        <dbReference type="ARBA" id="ARBA00007074"/>
    </source>
</evidence>
<dbReference type="Gene3D" id="3.90.1720.10">
    <property type="entry name" value="endopeptidase domain like (from Nostoc punctiforme)"/>
    <property type="match status" value="1"/>
</dbReference>
<dbReference type="Pfam" id="PF00877">
    <property type="entry name" value="NLPC_P60"/>
    <property type="match status" value="1"/>
</dbReference>
<keyword evidence="4" id="KW-0788">Thiol protease</keyword>
<feature type="signal peptide" evidence="5">
    <location>
        <begin position="1"/>
        <end position="42"/>
    </location>
</feature>
<dbReference type="Proteomes" id="UP000053512">
    <property type="component" value="Unassembled WGS sequence"/>
</dbReference>
<dbReference type="SUPFAM" id="SSF54001">
    <property type="entry name" value="Cysteine proteinases"/>
    <property type="match status" value="1"/>
</dbReference>
<dbReference type="PANTHER" id="PTHR47359:SF3">
    <property type="entry name" value="NLP_P60 DOMAIN-CONTAINING PROTEIN-RELATED"/>
    <property type="match status" value="1"/>
</dbReference>
<evidence type="ECO:0000256" key="5">
    <source>
        <dbReference type="SAM" id="SignalP"/>
    </source>
</evidence>
<keyword evidence="5" id="KW-0732">Signal</keyword>
<reference evidence="8" key="1">
    <citation type="submission" date="2015-12" db="EMBL/GenBank/DDBJ databases">
        <authorList>
            <person name="Nair G.R."/>
            <person name="Kaur G."/>
            <person name="Mayilraj S."/>
        </authorList>
    </citation>
    <scope>NUCLEOTIDE SEQUENCE [LARGE SCALE GENOMIC DNA]</scope>
    <source>
        <strain evidence="8">CD08_4</strain>
    </source>
</reference>
<dbReference type="RefSeq" id="WP_058872898.1">
    <property type="nucleotide sequence ID" value="NZ_LQBK01000004.1"/>
</dbReference>
<evidence type="ECO:0000256" key="4">
    <source>
        <dbReference type="ARBA" id="ARBA00022807"/>
    </source>
</evidence>
<dbReference type="PROSITE" id="PS51935">
    <property type="entry name" value="NLPC_P60"/>
    <property type="match status" value="1"/>
</dbReference>
<accession>A0A0W8INL5</accession>
<feature type="domain" description="NlpC/P60" evidence="6">
    <location>
        <begin position="44"/>
        <end position="166"/>
    </location>
</feature>
<evidence type="ECO:0000259" key="6">
    <source>
        <dbReference type="PROSITE" id="PS51935"/>
    </source>
</evidence>
<dbReference type="OrthoDB" id="5177647at2"/>
<gene>
    <name evidence="7" type="ORF">AVL61_00710</name>
</gene>
<name>A0A0W8INL5_KOCRO</name>
<keyword evidence="3" id="KW-0378">Hydrolase</keyword>
<dbReference type="InterPro" id="IPR051794">
    <property type="entry name" value="PG_Endopeptidase_C40"/>
</dbReference>
<evidence type="ECO:0000313" key="7">
    <source>
        <dbReference type="EMBL" id="KUG61482.1"/>
    </source>
</evidence>
<dbReference type="EMBL" id="LQBK01000004">
    <property type="protein sequence ID" value="KUG61482.1"/>
    <property type="molecule type" value="Genomic_DNA"/>
</dbReference>
<protein>
    <recommendedName>
        <fullName evidence="6">NlpC/P60 domain-containing protein</fullName>
    </recommendedName>
</protein>
<proteinExistence type="inferred from homology"/>
<dbReference type="AlphaFoldDB" id="A0A0W8INL5"/>
<feature type="chain" id="PRO_5006944371" description="NlpC/P60 domain-containing protein" evidence="5">
    <location>
        <begin position="43"/>
        <end position="166"/>
    </location>
</feature>
<comment type="similarity">
    <text evidence="1">Belongs to the peptidase C40 family.</text>
</comment>
<dbReference type="InterPro" id="IPR038765">
    <property type="entry name" value="Papain-like_cys_pep_sf"/>
</dbReference>
<evidence type="ECO:0000256" key="3">
    <source>
        <dbReference type="ARBA" id="ARBA00022801"/>
    </source>
</evidence>
<dbReference type="PANTHER" id="PTHR47359">
    <property type="entry name" value="PEPTIDOGLYCAN DL-ENDOPEPTIDASE CWLO"/>
    <property type="match status" value="1"/>
</dbReference>
<dbReference type="GO" id="GO:0008234">
    <property type="term" value="F:cysteine-type peptidase activity"/>
    <property type="evidence" value="ECO:0007669"/>
    <property type="project" value="UniProtKB-KW"/>
</dbReference>
<organism evidence="7 8">
    <name type="scientific">Kocuria rosea subsp. polaris</name>
    <dbReference type="NCBI Taxonomy" id="136273"/>
    <lineage>
        <taxon>Bacteria</taxon>
        <taxon>Bacillati</taxon>
        <taxon>Actinomycetota</taxon>
        <taxon>Actinomycetes</taxon>
        <taxon>Micrococcales</taxon>
        <taxon>Micrococcaceae</taxon>
        <taxon>Kocuria</taxon>
    </lineage>
</organism>
<sequence length="166" mass="17024">MPVFQSRTPRHRAQSSFRLGRTAILAVAGGALALSSVAPAQAAPAAAPQQVLSTQSQSGKAATIAAAAKNQLGVRQDCTALVTKALRAAGVKHHGWPVSYLKLGTRVSAAQAQPGDLVYYANGGMGFAHIAVYIGGGKAVHGGWNGNQTVIQTVNVGSGPVYLRVR</sequence>
<evidence type="ECO:0000256" key="2">
    <source>
        <dbReference type="ARBA" id="ARBA00022670"/>
    </source>
</evidence>
<dbReference type="InterPro" id="IPR000064">
    <property type="entry name" value="NLP_P60_dom"/>
</dbReference>